<reference evidence="1" key="1">
    <citation type="submission" date="2020-04" db="EMBL/GenBank/DDBJ databases">
        <authorList>
            <person name="Chiriac C."/>
            <person name="Salcher M."/>
            <person name="Ghai R."/>
            <person name="Kavagutti S V."/>
        </authorList>
    </citation>
    <scope>NUCLEOTIDE SEQUENCE</scope>
</reference>
<evidence type="ECO:0000313" key="1">
    <source>
        <dbReference type="EMBL" id="CAB4137649.1"/>
    </source>
</evidence>
<organism evidence="1">
    <name type="scientific">uncultured Caudovirales phage</name>
    <dbReference type="NCBI Taxonomy" id="2100421"/>
    <lineage>
        <taxon>Viruses</taxon>
        <taxon>Duplodnaviria</taxon>
        <taxon>Heunggongvirae</taxon>
        <taxon>Uroviricota</taxon>
        <taxon>Caudoviricetes</taxon>
        <taxon>Peduoviridae</taxon>
        <taxon>Maltschvirus</taxon>
        <taxon>Maltschvirus maltsch</taxon>
    </lineage>
</organism>
<accession>A0A6J5M0X8</accession>
<name>A0A6J5M0X8_9CAUD</name>
<proteinExistence type="predicted"/>
<protein>
    <submittedName>
        <fullName evidence="1">Uncharacterized protein</fullName>
    </submittedName>
</protein>
<gene>
    <name evidence="1" type="ORF">UFOVP326_47</name>
</gene>
<sequence>MRSLPLLLTAAVLLAAPVRAQPAPPPAQPSPPTITITLAELDDLVRALAEAPAKWTLPPLNFLLGKRAQATGQGAPPAP</sequence>
<dbReference type="EMBL" id="LR796340">
    <property type="protein sequence ID" value="CAB4137649.1"/>
    <property type="molecule type" value="Genomic_DNA"/>
</dbReference>